<evidence type="ECO:0000313" key="1">
    <source>
        <dbReference type="EMBL" id="SVA61587.1"/>
    </source>
</evidence>
<sequence length="24" mass="2649">VSSATILMAPSSYEMWMLSRAFAV</sequence>
<feature type="non-terminal residue" evidence="1">
    <location>
        <position position="24"/>
    </location>
</feature>
<accession>A0A381XBN4</accession>
<gene>
    <name evidence="1" type="ORF">METZ01_LOCUS114441</name>
</gene>
<reference evidence="1" key="1">
    <citation type="submission" date="2018-05" db="EMBL/GenBank/DDBJ databases">
        <authorList>
            <person name="Lanie J.A."/>
            <person name="Ng W.-L."/>
            <person name="Kazmierczak K.M."/>
            <person name="Andrzejewski T.M."/>
            <person name="Davidsen T.M."/>
            <person name="Wayne K.J."/>
            <person name="Tettelin H."/>
            <person name="Glass J.I."/>
            <person name="Rusch D."/>
            <person name="Podicherti R."/>
            <person name="Tsui H.-C.T."/>
            <person name="Winkler M.E."/>
        </authorList>
    </citation>
    <scope>NUCLEOTIDE SEQUENCE</scope>
</reference>
<dbReference type="EMBL" id="UINC01014442">
    <property type="protein sequence ID" value="SVA61587.1"/>
    <property type="molecule type" value="Genomic_DNA"/>
</dbReference>
<organism evidence="1">
    <name type="scientific">marine metagenome</name>
    <dbReference type="NCBI Taxonomy" id="408172"/>
    <lineage>
        <taxon>unclassified sequences</taxon>
        <taxon>metagenomes</taxon>
        <taxon>ecological metagenomes</taxon>
    </lineage>
</organism>
<dbReference type="AlphaFoldDB" id="A0A381XBN4"/>
<protein>
    <submittedName>
        <fullName evidence="1">Uncharacterized protein</fullName>
    </submittedName>
</protein>
<feature type="non-terminal residue" evidence="1">
    <location>
        <position position="1"/>
    </location>
</feature>
<proteinExistence type="predicted"/>
<name>A0A381XBN4_9ZZZZ</name>